<dbReference type="EMBL" id="FMYP01000001">
    <property type="protein sequence ID" value="SDB81918.1"/>
    <property type="molecule type" value="Genomic_DNA"/>
</dbReference>
<dbReference type="RefSeq" id="WP_092434179.1">
    <property type="nucleotide sequence ID" value="NZ_FMYP01000001.1"/>
</dbReference>
<dbReference type="GO" id="GO:0005840">
    <property type="term" value="C:ribosome"/>
    <property type="evidence" value="ECO:0007669"/>
    <property type="project" value="UniProtKB-KW"/>
</dbReference>
<comment type="similarity">
    <text evidence="2">Belongs to the universal ribosomal protein uL10 family.</text>
</comment>
<reference evidence="7 8" key="1">
    <citation type="submission" date="2016-09" db="EMBL/GenBank/DDBJ databases">
        <authorList>
            <person name="Capua I."/>
            <person name="De Benedictis P."/>
            <person name="Joannis T."/>
            <person name="Lombin L.H."/>
            <person name="Cattoli G."/>
        </authorList>
    </citation>
    <scope>NUCLEOTIDE SEQUENCE [LARGE SCALE GENOMIC DNA]</scope>
    <source>
        <strain evidence="7 8">A7P-90m</strain>
    </source>
</reference>
<organism evidence="7 8">
    <name type="scientific">Williamwhitmania taraxaci</name>
    <dbReference type="NCBI Taxonomy" id="1640674"/>
    <lineage>
        <taxon>Bacteria</taxon>
        <taxon>Pseudomonadati</taxon>
        <taxon>Bacteroidota</taxon>
        <taxon>Bacteroidia</taxon>
        <taxon>Bacteroidales</taxon>
        <taxon>Williamwhitmaniaceae</taxon>
        <taxon>Williamwhitmania</taxon>
    </lineage>
</organism>
<accession>A0A1G6GIT4</accession>
<evidence type="ECO:0000313" key="7">
    <source>
        <dbReference type="EMBL" id="SDB81918.1"/>
    </source>
</evidence>
<evidence type="ECO:0000256" key="1">
    <source>
        <dbReference type="ARBA" id="ARBA00002633"/>
    </source>
</evidence>
<dbReference type="OrthoDB" id="1523686at2"/>
<dbReference type="NCBIfam" id="NF000955">
    <property type="entry name" value="PRK00099.1-1"/>
    <property type="match status" value="1"/>
</dbReference>
<dbReference type="Pfam" id="PF00466">
    <property type="entry name" value="Ribosomal_L10"/>
    <property type="match status" value="1"/>
</dbReference>
<evidence type="ECO:0000256" key="5">
    <source>
        <dbReference type="ARBA" id="ARBA00035202"/>
    </source>
</evidence>
<name>A0A1G6GIT4_9BACT</name>
<evidence type="ECO:0000256" key="4">
    <source>
        <dbReference type="ARBA" id="ARBA00023274"/>
    </source>
</evidence>
<protein>
    <recommendedName>
        <fullName evidence="5">Large ribosomal subunit protein uL10</fullName>
    </recommendedName>
    <alternativeName>
        <fullName evidence="6">50S ribosomal protein L10</fullName>
    </alternativeName>
</protein>
<evidence type="ECO:0000313" key="8">
    <source>
        <dbReference type="Proteomes" id="UP000199452"/>
    </source>
</evidence>
<dbReference type="InterPro" id="IPR001790">
    <property type="entry name" value="Ribosomal_uL10"/>
</dbReference>
<evidence type="ECO:0000256" key="3">
    <source>
        <dbReference type="ARBA" id="ARBA00022980"/>
    </source>
</evidence>
<dbReference type="AlphaFoldDB" id="A0A1G6GIT4"/>
<keyword evidence="8" id="KW-1185">Reference proteome</keyword>
<dbReference type="CDD" id="cd05797">
    <property type="entry name" value="Ribosomal_L10"/>
    <property type="match status" value="1"/>
</dbReference>
<keyword evidence="3 7" id="KW-0689">Ribosomal protein</keyword>
<dbReference type="Gene3D" id="3.30.70.1730">
    <property type="match status" value="1"/>
</dbReference>
<proteinExistence type="inferred from homology"/>
<sequence length="172" mass="19038">MRKEDKGKIIESLAEQIQGSAHFYLADIGDLNAAKTAELRRKCFEQEIKLVVVKNTLLQKAFEKINFEHTEIFTVLNGSTSIMFSNSGNGPAKLIKDFAIKNKKPVLKAAFVEQSVYIGAENLDTLISIKSKNELVADIILMLQTPAKNVISALQSGERQLTGVVKTLSEKE</sequence>
<evidence type="ECO:0000256" key="6">
    <source>
        <dbReference type="ARBA" id="ARBA00035502"/>
    </source>
</evidence>
<dbReference type="InterPro" id="IPR047865">
    <property type="entry name" value="Ribosomal_uL10_bac_type"/>
</dbReference>
<dbReference type="Proteomes" id="UP000199452">
    <property type="component" value="Unassembled WGS sequence"/>
</dbReference>
<keyword evidence="4" id="KW-0687">Ribonucleoprotein</keyword>
<gene>
    <name evidence="7" type="ORF">SAMN05216323_1001134</name>
</gene>
<dbReference type="PANTHER" id="PTHR11560">
    <property type="entry name" value="39S RIBOSOMAL PROTEIN L10, MITOCHONDRIAL"/>
    <property type="match status" value="1"/>
</dbReference>
<dbReference type="SUPFAM" id="SSF160369">
    <property type="entry name" value="Ribosomal protein L10-like"/>
    <property type="match status" value="1"/>
</dbReference>
<dbReference type="InterPro" id="IPR043141">
    <property type="entry name" value="Ribosomal_uL10-like_sf"/>
</dbReference>
<dbReference type="GO" id="GO:1990904">
    <property type="term" value="C:ribonucleoprotein complex"/>
    <property type="evidence" value="ECO:0007669"/>
    <property type="project" value="UniProtKB-KW"/>
</dbReference>
<dbReference type="STRING" id="1640674.SAMN05216323_1001134"/>
<comment type="function">
    <text evidence="1">Forms part of the ribosomal stalk, playing a central role in the interaction of the ribosome with GTP-bound translation factors.</text>
</comment>
<evidence type="ECO:0000256" key="2">
    <source>
        <dbReference type="ARBA" id="ARBA00008889"/>
    </source>
</evidence>